<gene>
    <name evidence="1" type="ORF">BN874_1400004</name>
</gene>
<dbReference type="PANTHER" id="PTHR36454">
    <property type="entry name" value="LMO2823 PROTEIN"/>
    <property type="match status" value="1"/>
</dbReference>
<accession>A0A7U7J2A6</accession>
<evidence type="ECO:0000313" key="2">
    <source>
        <dbReference type="Proteomes" id="UP000019184"/>
    </source>
</evidence>
<dbReference type="PANTHER" id="PTHR36454:SF1">
    <property type="entry name" value="DUF1015 DOMAIN-CONTAINING PROTEIN"/>
    <property type="match status" value="1"/>
</dbReference>
<keyword evidence="2" id="KW-1185">Reference proteome</keyword>
<dbReference type="EMBL" id="CBTK010000047">
    <property type="protein sequence ID" value="CDH43945.1"/>
    <property type="molecule type" value="Genomic_DNA"/>
</dbReference>
<dbReference type="RefSeq" id="WP_034431042.1">
    <property type="nucleotide sequence ID" value="NZ_CBTK010000047.1"/>
</dbReference>
<dbReference type="AlphaFoldDB" id="A0A7U7J2A6"/>
<sequence>MNFAGIGLQLPSLLLPQANVNLSQWAVVACDQYTSQPEYWARVEAQVGDAPSTLRLILPEVYLGATDETQRIQAIQDTMRCYLDEAVLVPQKPGWMLIERETASGRSRKGLVVALDLEHYDFNAGAKTLIRPTEGTILERLPPRIRVREGASLELPHVMVLIDDPEHTVIEPLFAEPLEPLYDVPLMLDSGRVRGWQVEHPWLIQWVVEQLTRLADPMVFATRYEVADEPVLLYAMGDGNHSFATAKIIWENLKRAAPDPVAIMNHPARHALVELVNLHDQGLEFAAIHRVVFHVEPYRLLTALADFCAAQGSRLTVQDYPSWSVTRQAWQEMQWSPNCHAIAFVNQQSCGVLLIEQPRLSLPVASLQAFLDHYLPDLPDARLDYIHGEDTLEQLGVQPGNMGFYLPALAKDDFFRTVIRDGALPRKTFSMGEADEKRFYLECRRIAP</sequence>
<name>A0A7U7J2A6_9GAMM</name>
<evidence type="ECO:0008006" key="3">
    <source>
        <dbReference type="Google" id="ProtNLM"/>
    </source>
</evidence>
<protein>
    <recommendedName>
        <fullName evidence="3">DUF1015 domain-containing protein</fullName>
    </recommendedName>
</protein>
<dbReference type="Proteomes" id="UP000019184">
    <property type="component" value="Unassembled WGS sequence"/>
</dbReference>
<dbReference type="Pfam" id="PF06245">
    <property type="entry name" value="DUF1015"/>
    <property type="match status" value="1"/>
</dbReference>
<reference evidence="1 2" key="1">
    <citation type="journal article" date="2014" name="ISME J.">
        <title>Candidatus Competibacter-lineage genomes retrieved from metagenomes reveal functional metabolic diversity.</title>
        <authorList>
            <person name="McIlroy S.J."/>
            <person name="Albertsen M."/>
            <person name="Andresen E.K."/>
            <person name="Saunders A.M."/>
            <person name="Kristiansen R."/>
            <person name="Stokholm-Bjerregaard M."/>
            <person name="Nielsen K.L."/>
            <person name="Nielsen P.H."/>
        </authorList>
    </citation>
    <scope>NUCLEOTIDE SEQUENCE [LARGE SCALE GENOMIC DNA]</scope>
    <source>
        <strain evidence="1 2">Run_B_J11</strain>
    </source>
</reference>
<dbReference type="InterPro" id="IPR008323">
    <property type="entry name" value="UCP033563"/>
</dbReference>
<comment type="caution">
    <text evidence="1">The sequence shown here is derived from an EMBL/GenBank/DDBJ whole genome shotgun (WGS) entry which is preliminary data.</text>
</comment>
<organism evidence="1 2">
    <name type="scientific">Candidatus Contendobacter odensis Run_B_J11</name>
    <dbReference type="NCBI Taxonomy" id="1400861"/>
    <lineage>
        <taxon>Bacteria</taxon>
        <taxon>Pseudomonadati</taxon>
        <taxon>Pseudomonadota</taxon>
        <taxon>Gammaproteobacteria</taxon>
        <taxon>Candidatus Competibacteraceae</taxon>
        <taxon>Candidatus Contendibacter</taxon>
    </lineage>
</organism>
<evidence type="ECO:0000313" key="1">
    <source>
        <dbReference type="EMBL" id="CDH43945.1"/>
    </source>
</evidence>
<proteinExistence type="predicted"/>
<dbReference type="OrthoDB" id="6396832at2"/>